<keyword evidence="2 5" id="KW-0808">Transferase</keyword>
<dbReference type="PANTHER" id="PTHR45947">
    <property type="entry name" value="SULFOQUINOVOSYL TRANSFERASE SQD2"/>
    <property type="match status" value="1"/>
</dbReference>
<dbReference type="EC" id="2.4.-.-" evidence="5"/>
<feature type="domain" description="Glycosyltransferase subfamily 4-like N-terminal" evidence="4">
    <location>
        <begin position="19"/>
        <end position="190"/>
    </location>
</feature>
<dbReference type="Gene3D" id="3.40.50.2000">
    <property type="entry name" value="Glycogen Phosphorylase B"/>
    <property type="match status" value="2"/>
</dbReference>
<evidence type="ECO:0000256" key="1">
    <source>
        <dbReference type="ARBA" id="ARBA00022676"/>
    </source>
</evidence>
<feature type="domain" description="Glycosyl transferase family 1" evidence="3">
    <location>
        <begin position="206"/>
        <end position="337"/>
    </location>
</feature>
<dbReference type="InterPro" id="IPR001296">
    <property type="entry name" value="Glyco_trans_1"/>
</dbReference>
<accession>A0ABW0BEL0</accession>
<comment type="caution">
    <text evidence="5">The sequence shown here is derived from an EMBL/GenBank/DDBJ whole genome shotgun (WGS) entry which is preliminary data.</text>
</comment>
<evidence type="ECO:0000259" key="3">
    <source>
        <dbReference type="Pfam" id="PF00534"/>
    </source>
</evidence>
<evidence type="ECO:0000313" key="6">
    <source>
        <dbReference type="Proteomes" id="UP001596087"/>
    </source>
</evidence>
<dbReference type="RefSeq" id="WP_378586885.1">
    <property type="nucleotide sequence ID" value="NZ_JBHSKD010000004.1"/>
</dbReference>
<dbReference type="Pfam" id="PF13439">
    <property type="entry name" value="Glyco_transf_4"/>
    <property type="match status" value="1"/>
</dbReference>
<proteinExistence type="predicted"/>
<dbReference type="InterPro" id="IPR050194">
    <property type="entry name" value="Glycosyltransferase_grp1"/>
</dbReference>
<evidence type="ECO:0000259" key="4">
    <source>
        <dbReference type="Pfam" id="PF13439"/>
    </source>
</evidence>
<evidence type="ECO:0000256" key="2">
    <source>
        <dbReference type="ARBA" id="ARBA00022679"/>
    </source>
</evidence>
<dbReference type="Proteomes" id="UP001596087">
    <property type="component" value="Unassembled WGS sequence"/>
</dbReference>
<name>A0ABW0BEL0_9ACTN</name>
<dbReference type="PANTHER" id="PTHR45947:SF3">
    <property type="entry name" value="SULFOQUINOVOSYL TRANSFERASE SQD2"/>
    <property type="match status" value="1"/>
</dbReference>
<dbReference type="SUPFAM" id="SSF53756">
    <property type="entry name" value="UDP-Glycosyltransferase/glycogen phosphorylase"/>
    <property type="match status" value="1"/>
</dbReference>
<evidence type="ECO:0000313" key="5">
    <source>
        <dbReference type="EMBL" id="MFC5175699.1"/>
    </source>
</evidence>
<sequence>MAAGRPRVALAHDYLTQRGGAERVVLAMTRAFPEATLHTLLYEPGKTFAEFADVDLRVSPLNHASYLRRHHRRALPALPFAASAMRIDADVVIASSSGWAHGIRSPGAKIVYCYSPARWLYQSDRYLGAQPSLVRSTALRTLRPGLIRWDQHAAGTATRYLAISTAVQQRIADTYGLASEVVPAPVTLSRAEPEELREPATRALLEAEPFHLVVSRLLPYKNVDVVVRAFERLPGDRLVVVGTGPELQYLRSVSGPNVTFLAGLTDGEMHWLYAHARSLVAASHEDYGLTPLEAALHGTPAVVLRWGGFLDTMVEGATAVFFDDPEPAAVADAVRRADDLPWDAGVVRANAERFSEEHFAERLQAEVAAVLARPGTPGH</sequence>
<dbReference type="GO" id="GO:0016757">
    <property type="term" value="F:glycosyltransferase activity"/>
    <property type="evidence" value="ECO:0007669"/>
    <property type="project" value="UniProtKB-KW"/>
</dbReference>
<dbReference type="InterPro" id="IPR028098">
    <property type="entry name" value="Glyco_trans_4-like_N"/>
</dbReference>
<dbReference type="Pfam" id="PF00534">
    <property type="entry name" value="Glycos_transf_1"/>
    <property type="match status" value="1"/>
</dbReference>
<organism evidence="5 6">
    <name type="scientific">Nocardioides taihuensis</name>
    <dbReference type="NCBI Taxonomy" id="1835606"/>
    <lineage>
        <taxon>Bacteria</taxon>
        <taxon>Bacillati</taxon>
        <taxon>Actinomycetota</taxon>
        <taxon>Actinomycetes</taxon>
        <taxon>Propionibacteriales</taxon>
        <taxon>Nocardioidaceae</taxon>
        <taxon>Nocardioides</taxon>
    </lineage>
</organism>
<keyword evidence="6" id="KW-1185">Reference proteome</keyword>
<reference evidence="6" key="1">
    <citation type="journal article" date="2019" name="Int. J. Syst. Evol. Microbiol.">
        <title>The Global Catalogue of Microorganisms (GCM) 10K type strain sequencing project: providing services to taxonomists for standard genome sequencing and annotation.</title>
        <authorList>
            <consortium name="The Broad Institute Genomics Platform"/>
            <consortium name="The Broad Institute Genome Sequencing Center for Infectious Disease"/>
            <person name="Wu L."/>
            <person name="Ma J."/>
        </authorList>
    </citation>
    <scope>NUCLEOTIDE SEQUENCE [LARGE SCALE GENOMIC DNA]</scope>
    <source>
        <strain evidence="6">DFY41</strain>
    </source>
</reference>
<keyword evidence="1 5" id="KW-0328">Glycosyltransferase</keyword>
<gene>
    <name evidence="5" type="ORF">ACFPGP_03380</name>
</gene>
<dbReference type="EMBL" id="JBHSKD010000004">
    <property type="protein sequence ID" value="MFC5175699.1"/>
    <property type="molecule type" value="Genomic_DNA"/>
</dbReference>
<protein>
    <submittedName>
        <fullName evidence="5">Glycosyltransferase</fullName>
        <ecNumber evidence="5">2.4.-.-</ecNumber>
    </submittedName>
</protein>